<feature type="non-terminal residue" evidence="2">
    <location>
        <position position="420"/>
    </location>
</feature>
<name>A0ABN8HXB7_9NEOP</name>
<accession>A0ABN8HXB7</accession>
<proteinExistence type="predicted"/>
<dbReference type="EMBL" id="OW152825">
    <property type="protein sequence ID" value="CAH2041515.1"/>
    <property type="molecule type" value="Genomic_DNA"/>
</dbReference>
<feature type="region of interest" description="Disordered" evidence="1">
    <location>
        <begin position="347"/>
        <end position="420"/>
    </location>
</feature>
<feature type="compositionally biased region" description="Low complexity" evidence="1">
    <location>
        <begin position="150"/>
        <end position="160"/>
    </location>
</feature>
<keyword evidence="3" id="KW-1185">Reference proteome</keyword>
<feature type="compositionally biased region" description="Basic and acidic residues" evidence="1">
    <location>
        <begin position="351"/>
        <end position="369"/>
    </location>
</feature>
<feature type="region of interest" description="Disordered" evidence="1">
    <location>
        <begin position="1"/>
        <end position="30"/>
    </location>
</feature>
<feature type="compositionally biased region" description="Basic and acidic residues" evidence="1">
    <location>
        <begin position="382"/>
        <end position="397"/>
    </location>
</feature>
<protein>
    <submittedName>
        <fullName evidence="2">Uncharacterized protein</fullName>
    </submittedName>
</protein>
<evidence type="ECO:0000256" key="1">
    <source>
        <dbReference type="SAM" id="MobiDB-lite"/>
    </source>
</evidence>
<feature type="compositionally biased region" description="Acidic residues" evidence="1">
    <location>
        <begin position="161"/>
        <end position="173"/>
    </location>
</feature>
<organism evidence="2 3">
    <name type="scientific">Iphiclides podalirius</name>
    <name type="common">scarce swallowtail</name>
    <dbReference type="NCBI Taxonomy" id="110791"/>
    <lineage>
        <taxon>Eukaryota</taxon>
        <taxon>Metazoa</taxon>
        <taxon>Ecdysozoa</taxon>
        <taxon>Arthropoda</taxon>
        <taxon>Hexapoda</taxon>
        <taxon>Insecta</taxon>
        <taxon>Pterygota</taxon>
        <taxon>Neoptera</taxon>
        <taxon>Endopterygota</taxon>
        <taxon>Lepidoptera</taxon>
        <taxon>Glossata</taxon>
        <taxon>Ditrysia</taxon>
        <taxon>Papilionoidea</taxon>
        <taxon>Papilionidae</taxon>
        <taxon>Papilioninae</taxon>
        <taxon>Iphiclides</taxon>
    </lineage>
</organism>
<reference evidence="2" key="1">
    <citation type="submission" date="2022-03" db="EMBL/GenBank/DDBJ databases">
        <authorList>
            <person name="Martin H S."/>
        </authorList>
    </citation>
    <scope>NUCLEOTIDE SEQUENCE</scope>
</reference>
<dbReference type="Proteomes" id="UP000837857">
    <property type="component" value="Chromosome 13"/>
</dbReference>
<evidence type="ECO:0000313" key="3">
    <source>
        <dbReference type="Proteomes" id="UP000837857"/>
    </source>
</evidence>
<gene>
    <name evidence="2" type="ORF">IPOD504_LOCUS3217</name>
</gene>
<feature type="compositionally biased region" description="Acidic residues" evidence="1">
    <location>
        <begin position="65"/>
        <end position="82"/>
    </location>
</feature>
<feature type="region of interest" description="Disordered" evidence="1">
    <location>
        <begin position="224"/>
        <end position="247"/>
    </location>
</feature>
<sequence>MVQSKRLDPGPQTFAEKTPTDQNHQKRATDEVIVYLTPSQIKALQEGRGYLNAEPVDQAETSQENQEEPEQTQQEEEGEEEGGFQLGSLELNSQLEQDENQVPSSIPVEEPSSEEIEEGPQFPWIYRPPQDRKFVPSPEDNYAYLRYFPETETQTEAAQIESEENEEESEEAQPEIQQQQRFRLVPYEAATEKSEPSTTKAPQDEQIRERWLRLLEQNRSLLRKAQEKTTTTTTTTEQPQAEPGTTLSRLRFSARYNDQKQAIENEDQRRKNILDKQKALIRAEARANNAPVVVRKEVTITKQAPLIKHIKVHTPVLVPIPEPFEVKVPHPFPVPLDIFRPLSSQAKKAKKAEAKKSAAAARAEEEKPKVSPKKPAQSAEKAAAERRAPADSKKEVTVEAPSRQRGQPERITIIRHSWDK</sequence>
<feature type="compositionally biased region" description="Polar residues" evidence="1">
    <location>
        <begin position="237"/>
        <end position="247"/>
    </location>
</feature>
<feature type="region of interest" description="Disordered" evidence="1">
    <location>
        <begin position="46"/>
        <end position="206"/>
    </location>
</feature>
<evidence type="ECO:0000313" key="2">
    <source>
        <dbReference type="EMBL" id="CAH2041515.1"/>
    </source>
</evidence>